<evidence type="ECO:0000313" key="2">
    <source>
        <dbReference type="Proteomes" id="UP000194127"/>
    </source>
</evidence>
<keyword evidence="2" id="KW-1185">Reference proteome</keyword>
<dbReference type="EMBL" id="KZ110591">
    <property type="protein sequence ID" value="OSX67026.1"/>
    <property type="molecule type" value="Genomic_DNA"/>
</dbReference>
<evidence type="ECO:0000313" key="1">
    <source>
        <dbReference type="EMBL" id="OSX67026.1"/>
    </source>
</evidence>
<accession>A0A1X6NF06</accession>
<reference evidence="1 2" key="1">
    <citation type="submission" date="2017-04" db="EMBL/GenBank/DDBJ databases">
        <title>Genome Sequence of the Model Brown-Rot Fungus Postia placenta SB12.</title>
        <authorList>
            <consortium name="DOE Joint Genome Institute"/>
            <person name="Gaskell J."/>
            <person name="Kersten P."/>
            <person name="Larrondo L.F."/>
            <person name="Canessa P."/>
            <person name="Martinez D."/>
            <person name="Hibbett D."/>
            <person name="Schmoll M."/>
            <person name="Kubicek C.P."/>
            <person name="Martinez A.T."/>
            <person name="Yadav J."/>
            <person name="Master E."/>
            <person name="Magnuson J.K."/>
            <person name="James T."/>
            <person name="Yaver D."/>
            <person name="Berka R."/>
            <person name="Labutti K."/>
            <person name="Lipzen A."/>
            <person name="Aerts A."/>
            <person name="Barry K."/>
            <person name="Henrissat B."/>
            <person name="Blanchette R."/>
            <person name="Grigoriev I."/>
            <person name="Cullen D."/>
        </authorList>
    </citation>
    <scope>NUCLEOTIDE SEQUENCE [LARGE SCALE GENOMIC DNA]</scope>
    <source>
        <strain evidence="1 2">MAD-698-R-SB12</strain>
    </source>
</reference>
<dbReference type="RefSeq" id="XP_024343820.1">
    <property type="nucleotide sequence ID" value="XM_024476718.1"/>
</dbReference>
<dbReference type="GeneID" id="36321669"/>
<proteinExistence type="predicted"/>
<sequence length="349" mass="39613">MCILQRRSIVPLEIAEHIITDVGPGHQNYKTLLACSLTCKAWVPRSRFVLYTIVTITTESQLYSFSESIKRERHLSCFVKELVIVWNQEWNETTLSSLLVFPAMFARRLPNLEKIKILSDLALTPPSIRHPCFYLSIGEFRSVVSLVLSTITFCSFREFARPLLALPTLSSLECLRVHWKNQDIDTFSSFESTSLNLVSLAVEGMEPIGLASLLSGTNNALQHLSLDYAPEYGEGVWCDSPRSSPTLPELPHLKDLTLSLRLRFANTPWLDTLLCETKPYQLQSLTIEFCDPHIKYVDFKSPPTTRVDELLGSSYYESLTLVRVIFRTGRLGVSHGTLCDEVKKRLPKL</sequence>
<name>A0A1X6NF06_9APHY</name>
<dbReference type="STRING" id="670580.A0A1X6NF06"/>
<evidence type="ECO:0008006" key="3">
    <source>
        <dbReference type="Google" id="ProtNLM"/>
    </source>
</evidence>
<dbReference type="AlphaFoldDB" id="A0A1X6NF06"/>
<dbReference type="Gene3D" id="3.80.10.10">
    <property type="entry name" value="Ribonuclease Inhibitor"/>
    <property type="match status" value="1"/>
</dbReference>
<dbReference type="OrthoDB" id="2773795at2759"/>
<dbReference type="SUPFAM" id="SSF52047">
    <property type="entry name" value="RNI-like"/>
    <property type="match status" value="1"/>
</dbReference>
<dbReference type="Proteomes" id="UP000194127">
    <property type="component" value="Unassembled WGS sequence"/>
</dbReference>
<protein>
    <recommendedName>
        <fullName evidence="3">F-box domain-containing protein</fullName>
    </recommendedName>
</protein>
<organism evidence="1 2">
    <name type="scientific">Postia placenta MAD-698-R-SB12</name>
    <dbReference type="NCBI Taxonomy" id="670580"/>
    <lineage>
        <taxon>Eukaryota</taxon>
        <taxon>Fungi</taxon>
        <taxon>Dikarya</taxon>
        <taxon>Basidiomycota</taxon>
        <taxon>Agaricomycotina</taxon>
        <taxon>Agaricomycetes</taxon>
        <taxon>Polyporales</taxon>
        <taxon>Adustoporiaceae</taxon>
        <taxon>Rhodonia</taxon>
    </lineage>
</organism>
<gene>
    <name evidence="1" type="ORF">POSPLADRAFT_1030219</name>
</gene>
<dbReference type="InterPro" id="IPR032675">
    <property type="entry name" value="LRR_dom_sf"/>
</dbReference>